<name>A0A7S2D2C2_9STRA</name>
<sequence length="156" mass="17845">MLRIILKTNPNDISDQHVEDLFLELSHGNTVSALSLPTVVDFLDQGSTEQLRQSMLLLREYDLSASSSSHAHGLSRVRATHSRAVKERMLKYFEDPDLHQSTDQPQYSTMCGLAVMASKIKFFDDAISQLEFENNMIEREIRMENRNVFIQVNGNE</sequence>
<gene>
    <name evidence="1" type="ORF">DSPE1174_LOCUS18307</name>
</gene>
<accession>A0A7S2D2C2</accession>
<dbReference type="EMBL" id="HBGS01035446">
    <property type="protein sequence ID" value="CAD9440329.1"/>
    <property type="molecule type" value="Transcribed_RNA"/>
</dbReference>
<organism evidence="1">
    <name type="scientific">Octactis speculum</name>
    <dbReference type="NCBI Taxonomy" id="3111310"/>
    <lineage>
        <taxon>Eukaryota</taxon>
        <taxon>Sar</taxon>
        <taxon>Stramenopiles</taxon>
        <taxon>Ochrophyta</taxon>
        <taxon>Dictyochophyceae</taxon>
        <taxon>Dictyochales</taxon>
        <taxon>Dictyochaceae</taxon>
        <taxon>Octactis</taxon>
    </lineage>
</organism>
<protein>
    <submittedName>
        <fullName evidence="1">Uncharacterized protein</fullName>
    </submittedName>
</protein>
<reference evidence="1" key="1">
    <citation type="submission" date="2021-01" db="EMBL/GenBank/DDBJ databases">
        <authorList>
            <person name="Corre E."/>
            <person name="Pelletier E."/>
            <person name="Niang G."/>
            <person name="Scheremetjew M."/>
            <person name="Finn R."/>
            <person name="Kale V."/>
            <person name="Holt S."/>
            <person name="Cochrane G."/>
            <person name="Meng A."/>
            <person name="Brown T."/>
            <person name="Cohen L."/>
        </authorList>
    </citation>
    <scope>NUCLEOTIDE SEQUENCE</scope>
    <source>
        <strain evidence="1">CCMP1381</strain>
    </source>
</reference>
<evidence type="ECO:0000313" key="1">
    <source>
        <dbReference type="EMBL" id="CAD9440329.1"/>
    </source>
</evidence>
<dbReference type="AlphaFoldDB" id="A0A7S2D2C2"/>
<proteinExistence type="predicted"/>